<feature type="repeat" description="RCC1" evidence="2">
    <location>
        <begin position="530"/>
        <end position="599"/>
    </location>
</feature>
<gene>
    <name evidence="3" type="ORF">V7S43_005878</name>
</gene>
<dbReference type="Pfam" id="PF00415">
    <property type="entry name" value="RCC1"/>
    <property type="match status" value="1"/>
</dbReference>
<dbReference type="InterPro" id="IPR000408">
    <property type="entry name" value="Reg_chr_condens"/>
</dbReference>
<proteinExistence type="predicted"/>
<accession>A0ABD3FSS5</accession>
<evidence type="ECO:0000256" key="1">
    <source>
        <dbReference type="ARBA" id="ARBA00022737"/>
    </source>
</evidence>
<protein>
    <submittedName>
        <fullName evidence="3">Uncharacterized protein</fullName>
    </submittedName>
</protein>
<organism evidence="3 4">
    <name type="scientific">Phytophthora oleae</name>
    <dbReference type="NCBI Taxonomy" id="2107226"/>
    <lineage>
        <taxon>Eukaryota</taxon>
        <taxon>Sar</taxon>
        <taxon>Stramenopiles</taxon>
        <taxon>Oomycota</taxon>
        <taxon>Peronosporomycetes</taxon>
        <taxon>Peronosporales</taxon>
        <taxon>Peronosporaceae</taxon>
        <taxon>Phytophthora</taxon>
    </lineage>
</organism>
<dbReference type="InterPro" id="IPR051709">
    <property type="entry name" value="Ub-ligase/GTPase-reg"/>
</dbReference>
<keyword evidence="1" id="KW-0677">Repeat</keyword>
<reference evidence="3 4" key="1">
    <citation type="submission" date="2024-09" db="EMBL/GenBank/DDBJ databases">
        <title>Genome sequencing and assembly of Phytophthora oleae, isolate VK10A, causative agent of rot of olive drupes.</title>
        <authorList>
            <person name="Conti Taguali S."/>
            <person name="Riolo M."/>
            <person name="La Spada F."/>
            <person name="Cacciola S.O."/>
            <person name="Dionisio G."/>
        </authorList>
    </citation>
    <scope>NUCLEOTIDE SEQUENCE [LARGE SCALE GENOMIC DNA]</scope>
    <source>
        <strain evidence="3 4">VK10A</strain>
    </source>
</reference>
<name>A0ABD3FSS5_9STRA</name>
<dbReference type="EMBL" id="JBIMZQ010000009">
    <property type="protein sequence ID" value="KAL3669486.1"/>
    <property type="molecule type" value="Genomic_DNA"/>
</dbReference>
<dbReference type="PANTHER" id="PTHR45622">
    <property type="entry name" value="UBIQUITIN-PROTEIN LIGASE E3A-RELATED"/>
    <property type="match status" value="1"/>
</dbReference>
<feature type="repeat" description="RCC1" evidence="2">
    <location>
        <begin position="418"/>
        <end position="472"/>
    </location>
</feature>
<dbReference type="InterPro" id="IPR009091">
    <property type="entry name" value="RCC1/BLIP-II"/>
</dbReference>
<dbReference type="PROSITE" id="PS50012">
    <property type="entry name" value="RCC1_3"/>
    <property type="match status" value="3"/>
</dbReference>
<dbReference type="Gene3D" id="2.130.10.30">
    <property type="entry name" value="Regulator of chromosome condensation 1/beta-lactamase-inhibitor protein II"/>
    <property type="match status" value="1"/>
</dbReference>
<sequence>MDPDHVACYAQAQVELRELFHELECNGQVSAAELQRSLAPFTAGDVKRDLLGLVAELKTKRQSLDEAEFLRVMWRRMYLTSAIDATKSGAARERKRINVSLAHVIVSVKRRQQLRQFASYYASRGISGAGHLTAPSKGMASVKVNSTVPTESLVASLGQKDPLSSTQPATQSELQADGSLLESIVALRRRHSSCYDVVTCVFDAELLQMRTDTLLTRTRSAEVRNCSRLYCLLYTKEAGNFVLGSTYFGENSRRNHQVEKGEFGITTETEDELSGSDLYRTFRWSDKNDQGLLMIRMEEVGLRNIVAVASSKASFAASTGRKLHQWRAPEPFRILTDNTEYLETLSSGVEEAQSDDVDNYKVETATAIRMLDRDPTGDCFGLLGGRPLLARAKTIADVGDLRQIAAGEHFFMAISSSGGLYSWDSCPNTSSSTAPPLGRGYSTPERVPWFPSSEKVFRVACGLHHTLVLTGSGLYAWGSNIYGQLGLGAHCSPADPHVLEPAPVCLPVDVTPVLDIACGDSHSVALCITGLIFTFGSNREGQLGIDESQAHTSAKIAVVADTGCAYEPLQVLLPQESEIDRRVYLITAGSQSTAVVATTGQVFQWGKCVPNGIDGARGRISRWLPEDLRAISEYGGALGPVWHSIAIADGLVVATRHVTVNSAATKDPAAQQ</sequence>
<feature type="repeat" description="RCC1" evidence="2">
    <location>
        <begin position="472"/>
        <end position="529"/>
    </location>
</feature>
<evidence type="ECO:0000313" key="3">
    <source>
        <dbReference type="EMBL" id="KAL3669486.1"/>
    </source>
</evidence>
<dbReference type="AlphaFoldDB" id="A0ABD3FSS5"/>
<dbReference type="PROSITE" id="PS00626">
    <property type="entry name" value="RCC1_2"/>
    <property type="match status" value="2"/>
</dbReference>
<keyword evidence="4" id="KW-1185">Reference proteome</keyword>
<dbReference type="Proteomes" id="UP001632037">
    <property type="component" value="Unassembled WGS sequence"/>
</dbReference>
<evidence type="ECO:0000256" key="2">
    <source>
        <dbReference type="PROSITE-ProRule" id="PRU00235"/>
    </source>
</evidence>
<evidence type="ECO:0000313" key="4">
    <source>
        <dbReference type="Proteomes" id="UP001632037"/>
    </source>
</evidence>
<dbReference type="PRINTS" id="PR00633">
    <property type="entry name" value="RCCNDNSATION"/>
</dbReference>
<comment type="caution">
    <text evidence="3">The sequence shown here is derived from an EMBL/GenBank/DDBJ whole genome shotgun (WGS) entry which is preliminary data.</text>
</comment>
<dbReference type="SUPFAM" id="SSF50985">
    <property type="entry name" value="RCC1/BLIP-II"/>
    <property type="match status" value="1"/>
</dbReference>
<dbReference type="PANTHER" id="PTHR45622:SF58">
    <property type="entry name" value="REGULATOR OF CHROMOSOME CONDENSATION DOMAIN-CONTAINING PROTEIN"/>
    <property type="match status" value="1"/>
</dbReference>